<organism evidence="1 2">
    <name type="scientific">Pseudoflavonifractor capillosus ATCC 29799</name>
    <dbReference type="NCBI Taxonomy" id="411467"/>
    <lineage>
        <taxon>Bacteria</taxon>
        <taxon>Bacillati</taxon>
        <taxon>Bacillota</taxon>
        <taxon>Clostridia</taxon>
        <taxon>Eubacteriales</taxon>
        <taxon>Oscillospiraceae</taxon>
        <taxon>Pseudoflavonifractor</taxon>
    </lineage>
</organism>
<protein>
    <submittedName>
        <fullName evidence="1">Uncharacterized protein</fullName>
    </submittedName>
</protein>
<dbReference type="STRING" id="411467.BACCAP_02074"/>
<dbReference type="AlphaFoldDB" id="A6NV39"/>
<dbReference type="EMBL" id="AAXG02000012">
    <property type="protein sequence ID" value="EDN00240.1"/>
    <property type="molecule type" value="Genomic_DNA"/>
</dbReference>
<name>A6NV39_9FIRM</name>
<dbReference type="Proteomes" id="UP000003639">
    <property type="component" value="Unassembled WGS sequence"/>
</dbReference>
<accession>A6NV39</accession>
<comment type="caution">
    <text evidence="1">The sequence shown here is derived from an EMBL/GenBank/DDBJ whole genome shotgun (WGS) entry which is preliminary data.</text>
</comment>
<reference evidence="1 2" key="2">
    <citation type="submission" date="2007-06" db="EMBL/GenBank/DDBJ databases">
        <title>Draft genome sequence of Pseudoflavonifractor capillosus ATCC 29799.</title>
        <authorList>
            <person name="Sudarsanam P."/>
            <person name="Ley R."/>
            <person name="Guruge J."/>
            <person name="Turnbaugh P.J."/>
            <person name="Mahowald M."/>
            <person name="Liep D."/>
            <person name="Gordon J."/>
        </authorList>
    </citation>
    <scope>NUCLEOTIDE SEQUENCE [LARGE SCALE GENOMIC DNA]</scope>
    <source>
        <strain evidence="1 2">ATCC 29799</strain>
    </source>
</reference>
<keyword evidence="2" id="KW-1185">Reference proteome</keyword>
<reference evidence="1 2" key="1">
    <citation type="submission" date="2007-04" db="EMBL/GenBank/DDBJ databases">
        <authorList>
            <person name="Fulton L."/>
            <person name="Clifton S."/>
            <person name="Fulton B."/>
            <person name="Xu J."/>
            <person name="Minx P."/>
            <person name="Pepin K.H."/>
            <person name="Johnson M."/>
            <person name="Thiruvilangam P."/>
            <person name="Bhonagiri V."/>
            <person name="Nash W.E."/>
            <person name="Mardis E.R."/>
            <person name="Wilson R.K."/>
        </authorList>
    </citation>
    <scope>NUCLEOTIDE SEQUENCE [LARGE SCALE GENOMIC DNA]</scope>
    <source>
        <strain evidence="1 2">ATCC 29799</strain>
    </source>
</reference>
<sequence length="43" mass="4680">MPGAQERRFRTRVSFGGFPFDAGRRANGALTALLLKTATSILQ</sequence>
<evidence type="ECO:0000313" key="2">
    <source>
        <dbReference type="Proteomes" id="UP000003639"/>
    </source>
</evidence>
<proteinExistence type="predicted"/>
<gene>
    <name evidence="1" type="ORF">BACCAP_02074</name>
</gene>
<evidence type="ECO:0000313" key="1">
    <source>
        <dbReference type="EMBL" id="EDN00240.1"/>
    </source>
</evidence>